<dbReference type="InterPro" id="IPR051819">
    <property type="entry name" value="PTS_sugar-specific_EIIB"/>
</dbReference>
<feature type="domain" description="PTS EIIB type-3" evidence="8">
    <location>
        <begin position="1"/>
        <end position="104"/>
    </location>
</feature>
<sequence length="104" mass="11586">MNKIMLCCSAGMSTSLLVRKMKIAAEQQAIDVQIDAYGASEFSSHVEDYDVVLLGPQVKYMLNDLQQQAEPFGISVKVIDMMDYGMQNGEKVLQFALDTIHEHA</sequence>
<name>A0A1R4B276_9VIBR</name>
<dbReference type="GO" id="GO:0009401">
    <property type="term" value="P:phosphoenolpyruvate-dependent sugar phosphotransferase system"/>
    <property type="evidence" value="ECO:0007669"/>
    <property type="project" value="UniProtKB-KW"/>
</dbReference>
<evidence type="ECO:0000256" key="2">
    <source>
        <dbReference type="ARBA" id="ARBA00022553"/>
    </source>
</evidence>
<dbReference type="InterPro" id="IPR013012">
    <property type="entry name" value="PTS_EIIB_3"/>
</dbReference>
<keyword evidence="3" id="KW-0762">Sugar transport</keyword>
<evidence type="ECO:0000256" key="1">
    <source>
        <dbReference type="ARBA" id="ARBA00022448"/>
    </source>
</evidence>
<keyword evidence="2" id="KW-0597">Phosphoprotein</keyword>
<evidence type="ECO:0000256" key="5">
    <source>
        <dbReference type="ARBA" id="ARBA00022683"/>
    </source>
</evidence>
<gene>
    <name evidence="9" type="primary">licB</name>
    <name evidence="9" type="ORF">VPAL9027_00955</name>
</gene>
<keyword evidence="5" id="KW-0598">Phosphotransferase system</keyword>
<dbReference type="EC" id="2.7.1.191" evidence="9"/>
<dbReference type="SUPFAM" id="SSF52794">
    <property type="entry name" value="PTS system IIB component-like"/>
    <property type="match status" value="1"/>
</dbReference>
<evidence type="ECO:0000313" key="9">
    <source>
        <dbReference type="EMBL" id="SJL83009.1"/>
    </source>
</evidence>
<evidence type="ECO:0000256" key="4">
    <source>
        <dbReference type="ARBA" id="ARBA00022679"/>
    </source>
</evidence>
<dbReference type="PANTHER" id="PTHR34581:SF2">
    <property type="entry name" value="PTS SYSTEM N,N'-DIACETYLCHITOBIOSE-SPECIFIC EIIB COMPONENT"/>
    <property type="match status" value="1"/>
</dbReference>
<evidence type="ECO:0000313" key="10">
    <source>
        <dbReference type="Proteomes" id="UP000189475"/>
    </source>
</evidence>
<dbReference type="OrthoDB" id="9808134at2"/>
<protein>
    <submittedName>
        <fullName evidence="9">Lichenan-specific phosphotransferase enzyme IIB component</fullName>
        <ecNumber evidence="9">2.7.1.191</ecNumber>
    </submittedName>
</protein>
<keyword evidence="6" id="KW-0418">Kinase</keyword>
<dbReference type="PROSITE" id="PS51100">
    <property type="entry name" value="PTS_EIIB_TYPE_3"/>
    <property type="match status" value="1"/>
</dbReference>
<keyword evidence="4 9" id="KW-0808">Transferase</keyword>
<reference evidence="9 10" key="1">
    <citation type="submission" date="2017-02" db="EMBL/GenBank/DDBJ databases">
        <authorList>
            <person name="Peterson S.W."/>
        </authorList>
    </citation>
    <scope>NUCLEOTIDE SEQUENCE [LARGE SCALE GENOMIC DNA]</scope>
    <source>
        <strain evidence="9 10">CECT 9027</strain>
    </source>
</reference>
<dbReference type="InterPro" id="IPR036095">
    <property type="entry name" value="PTS_EIIB-like_sf"/>
</dbReference>
<dbReference type="PANTHER" id="PTHR34581">
    <property type="entry name" value="PTS SYSTEM N,N'-DIACETYLCHITOBIOSE-SPECIFIC EIIB COMPONENT"/>
    <property type="match status" value="1"/>
</dbReference>
<dbReference type="Pfam" id="PF02302">
    <property type="entry name" value="PTS_IIB"/>
    <property type="match status" value="1"/>
</dbReference>
<dbReference type="EMBL" id="FUFT01000002">
    <property type="protein sequence ID" value="SJL83009.1"/>
    <property type="molecule type" value="Genomic_DNA"/>
</dbReference>
<evidence type="ECO:0000259" key="8">
    <source>
        <dbReference type="PROSITE" id="PS51100"/>
    </source>
</evidence>
<proteinExistence type="predicted"/>
<dbReference type="InterPro" id="IPR003501">
    <property type="entry name" value="PTS_EIIB_2/3"/>
</dbReference>
<accession>A0A1R4B276</accession>
<dbReference type="GO" id="GO:0008982">
    <property type="term" value="F:protein-N(PI)-phosphohistidine-sugar phosphotransferase activity"/>
    <property type="evidence" value="ECO:0007669"/>
    <property type="project" value="InterPro"/>
</dbReference>
<evidence type="ECO:0000256" key="3">
    <source>
        <dbReference type="ARBA" id="ARBA00022597"/>
    </source>
</evidence>
<dbReference type="Gene3D" id="3.40.50.2300">
    <property type="match status" value="1"/>
</dbReference>
<dbReference type="AlphaFoldDB" id="A0A1R4B276"/>
<feature type="modified residue" description="Phosphocysteine; by EIIA" evidence="7">
    <location>
        <position position="8"/>
    </location>
</feature>
<keyword evidence="10" id="KW-1185">Reference proteome</keyword>
<organism evidence="9 10">
    <name type="scientific">Vibrio palustris</name>
    <dbReference type="NCBI Taxonomy" id="1918946"/>
    <lineage>
        <taxon>Bacteria</taxon>
        <taxon>Pseudomonadati</taxon>
        <taxon>Pseudomonadota</taxon>
        <taxon>Gammaproteobacteria</taxon>
        <taxon>Vibrionales</taxon>
        <taxon>Vibrionaceae</taxon>
        <taxon>Vibrio</taxon>
    </lineage>
</organism>
<keyword evidence="1" id="KW-0813">Transport</keyword>
<dbReference type="GO" id="GO:0016301">
    <property type="term" value="F:kinase activity"/>
    <property type="evidence" value="ECO:0007669"/>
    <property type="project" value="UniProtKB-KW"/>
</dbReference>
<evidence type="ECO:0000256" key="6">
    <source>
        <dbReference type="ARBA" id="ARBA00022777"/>
    </source>
</evidence>
<dbReference type="STRING" id="1918946.VPAL9027_00955"/>
<dbReference type="Proteomes" id="UP000189475">
    <property type="component" value="Unassembled WGS sequence"/>
</dbReference>
<evidence type="ECO:0000256" key="7">
    <source>
        <dbReference type="PROSITE-ProRule" id="PRU00423"/>
    </source>
</evidence>
<dbReference type="CDD" id="cd05564">
    <property type="entry name" value="PTS_IIB_chitobiose_lichenan"/>
    <property type="match status" value="1"/>
</dbReference>